<comment type="caution">
    <text evidence="1">The sequence shown here is derived from an EMBL/GenBank/DDBJ whole genome shotgun (WGS) entry which is preliminary data.</text>
</comment>
<dbReference type="Pfam" id="PF08798">
    <property type="entry name" value="CRISPR_assoc"/>
    <property type="match status" value="1"/>
</dbReference>
<reference evidence="1" key="1">
    <citation type="journal article" date="2020" name="mSystems">
        <title>Genome- and Community-Level Interaction Insights into Carbon Utilization and Element Cycling Functions of Hydrothermarchaeota in Hydrothermal Sediment.</title>
        <authorList>
            <person name="Zhou Z."/>
            <person name="Liu Y."/>
            <person name="Xu W."/>
            <person name="Pan J."/>
            <person name="Luo Z.H."/>
            <person name="Li M."/>
        </authorList>
    </citation>
    <scope>NUCLEOTIDE SEQUENCE [LARGE SCALE GENOMIC DNA]</scope>
    <source>
        <strain evidence="1">SpSt-477</strain>
    </source>
</reference>
<dbReference type="SMART" id="SM01101">
    <property type="entry name" value="CRISPR_assoc"/>
    <property type="match status" value="1"/>
</dbReference>
<dbReference type="EMBL" id="DSUH01000079">
    <property type="protein sequence ID" value="HGU31956.1"/>
    <property type="molecule type" value="Genomic_DNA"/>
</dbReference>
<organism evidence="1">
    <name type="scientific">Desulfatirhabdium butyrativorans</name>
    <dbReference type="NCBI Taxonomy" id="340467"/>
    <lineage>
        <taxon>Bacteria</taxon>
        <taxon>Pseudomonadati</taxon>
        <taxon>Thermodesulfobacteriota</taxon>
        <taxon>Desulfobacteria</taxon>
        <taxon>Desulfobacterales</taxon>
        <taxon>Desulfatirhabdiaceae</taxon>
        <taxon>Desulfatirhabdium</taxon>
    </lineage>
</organism>
<dbReference type="AlphaFoldDB" id="A0A7C4RR26"/>
<proteinExistence type="predicted"/>
<gene>
    <name evidence="1" type="ORF">ENS29_03760</name>
</gene>
<accession>A0A7C4RR26</accession>
<name>A0A7C4RR26_9BACT</name>
<sequence>MNLHLVRMNLHRENLIRFARKHDLLASRDDDFGYVLHAWLKAMFAEAAPKPFYFDTRHIVCYGYSGTDAETLAENAQAFADPFAHRVLVADSLVGKPMPQQWRIGKRLELHVRACPITRKGGTEKDAFLRALDRWTEKGETPDEKPVRAEIYRQWFEEQIDPGILLVEHLAVEGMRARGAWLRRSRASSPFGLRVIERPEAHFRAVVTIRNAEGFANLLKRGIGRHRSFGFGMIRLMPAT</sequence>
<dbReference type="InterPro" id="IPR010179">
    <property type="entry name" value="CRISPR-assoc_prot_Cse3"/>
</dbReference>
<dbReference type="Gene3D" id="3.30.70.1210">
    <property type="entry name" value="Crispr-associated protein, domain 2"/>
    <property type="match status" value="1"/>
</dbReference>
<evidence type="ECO:0000313" key="1">
    <source>
        <dbReference type="EMBL" id="HGU31956.1"/>
    </source>
</evidence>
<dbReference type="SUPFAM" id="SSF117987">
    <property type="entry name" value="CRISPR-associated protein"/>
    <property type="match status" value="1"/>
</dbReference>
<protein>
    <submittedName>
        <fullName evidence="1">Type I-E CRISPR-associated protein Cas6/Cse3/CasE</fullName>
    </submittedName>
</protein>